<dbReference type="PANTHER" id="PTHR40903">
    <property type="entry name" value="GLYCINE-RICH CELL WALL STRUCTURAL PROTEIN 1-LIKE"/>
    <property type="match status" value="1"/>
</dbReference>
<organism evidence="3 4">
    <name type="scientific">Clytia hemisphaerica</name>
    <dbReference type="NCBI Taxonomy" id="252671"/>
    <lineage>
        <taxon>Eukaryota</taxon>
        <taxon>Metazoa</taxon>
        <taxon>Cnidaria</taxon>
        <taxon>Hydrozoa</taxon>
        <taxon>Hydroidolina</taxon>
        <taxon>Leptothecata</taxon>
        <taxon>Obeliida</taxon>
        <taxon>Clytiidae</taxon>
        <taxon>Clytia</taxon>
    </lineage>
</organism>
<feature type="chain" id="PRO_5029835640" evidence="2">
    <location>
        <begin position="20"/>
        <end position="298"/>
    </location>
</feature>
<keyword evidence="2" id="KW-0732">Signal</keyword>
<evidence type="ECO:0000256" key="2">
    <source>
        <dbReference type="SAM" id="SignalP"/>
    </source>
</evidence>
<reference evidence="3" key="1">
    <citation type="submission" date="2021-01" db="UniProtKB">
        <authorList>
            <consortium name="EnsemblMetazoa"/>
        </authorList>
    </citation>
    <scope>IDENTIFICATION</scope>
</reference>
<dbReference type="RefSeq" id="XP_066920377.1">
    <property type="nucleotide sequence ID" value="XM_067064276.1"/>
</dbReference>
<feature type="signal peptide" evidence="2">
    <location>
        <begin position="1"/>
        <end position="19"/>
    </location>
</feature>
<dbReference type="Proteomes" id="UP000594262">
    <property type="component" value="Unplaced"/>
</dbReference>
<proteinExistence type="predicted"/>
<dbReference type="EnsemblMetazoa" id="CLYHEMT003313.1">
    <property type="protein sequence ID" value="CLYHEMP003313.1"/>
    <property type="gene ID" value="CLYHEMG003313"/>
</dbReference>
<sequence length="298" mass="31422">MTQILMTLALACLIHQTTGYLNLLGKLVESTGFPITLHCPNDPGFVLVGGITVNNEPLEEKLQQKVKDQCDRQMKKSKGSNGGQGATCSLNLPRVNVSDSDTVRVVYNCHDAEPTGNEKWGEEEKKPKIAEEKEEEAGIDMDLLLACQRRNGVDDVITIERIYLNGNEPPEGEHPDLVPQKMTDKCYGEWTNELENGQSKKYYPVCNIVNTYGTTLKVVYICLGPGSKRKKSGNGEGNGNGGGNGKGNNGNGNGNGGGNGNGNNGNGNGNGGGNGNGNNGNGNGNGGGNGNGHGQYGQ</sequence>
<protein>
    <submittedName>
        <fullName evidence="3">Uncharacterized protein</fullName>
    </submittedName>
</protein>
<name>A0A7M5US55_9CNID</name>
<evidence type="ECO:0000256" key="1">
    <source>
        <dbReference type="SAM" id="MobiDB-lite"/>
    </source>
</evidence>
<evidence type="ECO:0000313" key="3">
    <source>
        <dbReference type="EnsemblMetazoa" id="CLYHEMP003313.1"/>
    </source>
</evidence>
<keyword evidence="4" id="KW-1185">Reference proteome</keyword>
<feature type="region of interest" description="Disordered" evidence="1">
    <location>
        <begin position="229"/>
        <end position="298"/>
    </location>
</feature>
<accession>A0A7M5US55</accession>
<dbReference type="AlphaFoldDB" id="A0A7M5US55"/>
<feature type="compositionally biased region" description="Gly residues" evidence="1">
    <location>
        <begin position="234"/>
        <end position="298"/>
    </location>
</feature>
<dbReference type="PANTHER" id="PTHR40903:SF1">
    <property type="entry name" value="HYPHALLY REGULATED CELL WALL PROTEIN 3"/>
    <property type="match status" value="1"/>
</dbReference>
<dbReference type="GeneID" id="136807679"/>
<evidence type="ECO:0000313" key="4">
    <source>
        <dbReference type="Proteomes" id="UP000594262"/>
    </source>
</evidence>